<name>A0A9N9P3Q2_9GLOM</name>
<feature type="compositionally biased region" description="Basic residues" evidence="1">
    <location>
        <begin position="1"/>
        <end position="13"/>
    </location>
</feature>
<organism evidence="2 3">
    <name type="scientific">Dentiscutata erythropus</name>
    <dbReference type="NCBI Taxonomy" id="1348616"/>
    <lineage>
        <taxon>Eukaryota</taxon>
        <taxon>Fungi</taxon>
        <taxon>Fungi incertae sedis</taxon>
        <taxon>Mucoromycota</taxon>
        <taxon>Glomeromycotina</taxon>
        <taxon>Glomeromycetes</taxon>
        <taxon>Diversisporales</taxon>
        <taxon>Gigasporaceae</taxon>
        <taxon>Dentiscutata</taxon>
    </lineage>
</organism>
<feature type="region of interest" description="Disordered" evidence="1">
    <location>
        <begin position="1"/>
        <end position="59"/>
    </location>
</feature>
<evidence type="ECO:0000313" key="3">
    <source>
        <dbReference type="Proteomes" id="UP000789405"/>
    </source>
</evidence>
<feature type="compositionally biased region" description="Basic and acidic residues" evidence="1">
    <location>
        <begin position="14"/>
        <end position="49"/>
    </location>
</feature>
<sequence>EGKNRDKFRKRKSRENETFEQRKARLAREHDRKHQREGAELAEQCEAHSHVTASESDEK</sequence>
<dbReference type="Proteomes" id="UP000789405">
    <property type="component" value="Unassembled WGS sequence"/>
</dbReference>
<accession>A0A9N9P3Q2</accession>
<dbReference type="AlphaFoldDB" id="A0A9N9P3Q2"/>
<comment type="caution">
    <text evidence="2">The sequence shown here is derived from an EMBL/GenBank/DDBJ whole genome shotgun (WGS) entry which is preliminary data.</text>
</comment>
<gene>
    <name evidence="2" type="ORF">DERYTH_LOCUS20678</name>
</gene>
<evidence type="ECO:0000313" key="2">
    <source>
        <dbReference type="EMBL" id="CAG8787299.1"/>
    </source>
</evidence>
<feature type="non-terminal residue" evidence="2">
    <location>
        <position position="1"/>
    </location>
</feature>
<keyword evidence="3" id="KW-1185">Reference proteome</keyword>
<evidence type="ECO:0000256" key="1">
    <source>
        <dbReference type="SAM" id="MobiDB-lite"/>
    </source>
</evidence>
<dbReference type="EMBL" id="CAJVPY010024803">
    <property type="protein sequence ID" value="CAG8787299.1"/>
    <property type="molecule type" value="Genomic_DNA"/>
</dbReference>
<protein>
    <submittedName>
        <fullName evidence="2">25281_t:CDS:1</fullName>
    </submittedName>
</protein>
<reference evidence="2" key="1">
    <citation type="submission" date="2021-06" db="EMBL/GenBank/DDBJ databases">
        <authorList>
            <person name="Kallberg Y."/>
            <person name="Tangrot J."/>
            <person name="Rosling A."/>
        </authorList>
    </citation>
    <scope>NUCLEOTIDE SEQUENCE</scope>
    <source>
        <strain evidence="2">MA453B</strain>
    </source>
</reference>
<proteinExistence type="predicted"/>